<dbReference type="STRING" id="1724.GCA_001044175_02069"/>
<dbReference type="PROSITE" id="PS51194">
    <property type="entry name" value="HELICASE_CTER"/>
    <property type="match status" value="1"/>
</dbReference>
<sequence>MIAGGGNKFSWLKHHRRKNGRTVLMASYLLHGLWVQHSGLHLWIEQVDGHRVVLPDTVPEGTFPATVEALLQRTTFRHRLRATLRTPKGREVALTIPTAAYTPEQAVEFLGQLTVLGEDNPAIKKAQRESIAPDLLWLIRMYAGLNRFVDAGRVTIKLAYIDDQWWPQFQLAPGLPERSWVAQMVAAAPGILTINNRNLGEDISETLPHWIAVRTLEDVRDTPRSSDWHPFVSALLHSEPLKRKVTGLLNRLNDWKNSITAADLELVIMVEAPGNDDDNPVDPRDALWPVRVRYRTGGSAPRPVDVSILDWSSRQTLETALHKAVKTAPLLDASVNGQSKLYKVQFQGNPIAHLIGEDVAGDWDVYLSSDEIVQFVSQDAPRLKKAGISVLLPKSWATAETTAALHAATDSDPAESPTVSKVGLDTLVEYDWSVSVDGTRLTPAEMQALIESKSGLIKVRGNWVMADTQAVSHITAYMEKLKKTSRKRWREKLASMAAEVERLKAVDDPAWQELAKELEQQREKFNSDATGGQVTVEDLRALALETVALTPVEFTGSTWYASLLGGAEPPAPSRVELPDTVHASLREYQRRGVDWLYAMSRAGLGAVLADDMGLGKTLQLLTMLAVEHARGEKEGPTLVVVPTSVVGNWKREATKFVPDFKVLMHHGSGRLSGKEFVEATAEYDVVITSYGVVARDFATLSKVDWDHVVLDEAQHIKNSATRSSKAVRSIPARHRIALTGTPMENKLSEMRSILDFTNPGVLGSASFFRNRFAKPIEVGGDEHAMETLRRLTAPFILRRVKTDPTIISDLPEKTEEVFTVSMTPEQAALYQAYVDNIQEQLERREGMARRGLVLASLTRIKQICNHPAHFLADGSSITQRGRHRSGKVAELVRLLDDAVNNGERMLIFTQYKAFGDMLQPYLEERFSTEIPFLHGGVSQKTRDAMVERFQSPDGPLAMILSLKAGGTGLNLTAANVVVHMDRWWNPAVENQATDRAFRIGQDKDVRVYKMMTKGTMEESIQDILDGKTQLAGTVVGVGEGWITELNPDQLAQLMSYREEE</sequence>
<accession>A0A2A9DSQ4</accession>
<gene>
    <name evidence="4" type="ORF">ATK06_2079</name>
</gene>
<dbReference type="PANTHER" id="PTHR45629">
    <property type="entry name" value="SNF2/RAD54 FAMILY MEMBER"/>
    <property type="match status" value="1"/>
</dbReference>
<dbReference type="Pfam" id="PF00271">
    <property type="entry name" value="Helicase_C"/>
    <property type="match status" value="1"/>
</dbReference>
<dbReference type="Pfam" id="PF12419">
    <property type="entry name" value="DUF3670"/>
    <property type="match status" value="1"/>
</dbReference>
<dbReference type="InterPro" id="IPR022138">
    <property type="entry name" value="DUF3670"/>
</dbReference>
<dbReference type="InterPro" id="IPR050496">
    <property type="entry name" value="SNF2_RAD54_helicase_repair"/>
</dbReference>
<evidence type="ECO:0000256" key="1">
    <source>
        <dbReference type="ARBA" id="ARBA00022801"/>
    </source>
</evidence>
<dbReference type="SMART" id="SM00487">
    <property type="entry name" value="DEXDc"/>
    <property type="match status" value="1"/>
</dbReference>
<dbReference type="CDD" id="cd18012">
    <property type="entry name" value="DEXQc_arch_SWI2_SNF2"/>
    <property type="match status" value="1"/>
</dbReference>
<dbReference type="GO" id="GO:0005524">
    <property type="term" value="F:ATP binding"/>
    <property type="evidence" value="ECO:0007669"/>
    <property type="project" value="InterPro"/>
</dbReference>
<dbReference type="InterPro" id="IPR001650">
    <property type="entry name" value="Helicase_C-like"/>
</dbReference>
<evidence type="ECO:0000259" key="2">
    <source>
        <dbReference type="PROSITE" id="PS51192"/>
    </source>
</evidence>
<dbReference type="InterPro" id="IPR027417">
    <property type="entry name" value="P-loop_NTPase"/>
</dbReference>
<dbReference type="InterPro" id="IPR038718">
    <property type="entry name" value="SNF2-like_sf"/>
</dbReference>
<evidence type="ECO:0000313" key="5">
    <source>
        <dbReference type="Proteomes" id="UP000221653"/>
    </source>
</evidence>
<keyword evidence="5" id="KW-1185">Reference proteome</keyword>
<dbReference type="SUPFAM" id="SSF52540">
    <property type="entry name" value="P-loop containing nucleoside triphosphate hydrolases"/>
    <property type="match status" value="2"/>
</dbReference>
<organism evidence="4 5">
    <name type="scientific">Corynebacterium renale</name>
    <dbReference type="NCBI Taxonomy" id="1724"/>
    <lineage>
        <taxon>Bacteria</taxon>
        <taxon>Bacillati</taxon>
        <taxon>Actinomycetota</taxon>
        <taxon>Actinomycetes</taxon>
        <taxon>Mycobacteriales</taxon>
        <taxon>Corynebacteriaceae</taxon>
        <taxon>Corynebacterium</taxon>
    </lineage>
</organism>
<dbReference type="PANTHER" id="PTHR45629:SF7">
    <property type="entry name" value="DNA EXCISION REPAIR PROTEIN ERCC-6-RELATED"/>
    <property type="match status" value="1"/>
</dbReference>
<dbReference type="Proteomes" id="UP000221653">
    <property type="component" value="Unassembled WGS sequence"/>
</dbReference>
<dbReference type="AlphaFoldDB" id="A0A2A9DSQ4"/>
<keyword evidence="4" id="KW-0067">ATP-binding</keyword>
<comment type="caution">
    <text evidence="4">The sequence shown here is derived from an EMBL/GenBank/DDBJ whole genome shotgun (WGS) entry which is preliminary data.</text>
</comment>
<dbReference type="GO" id="GO:0016787">
    <property type="term" value="F:hydrolase activity"/>
    <property type="evidence" value="ECO:0007669"/>
    <property type="project" value="UniProtKB-KW"/>
</dbReference>
<feature type="domain" description="Helicase C-terminal" evidence="3">
    <location>
        <begin position="890"/>
        <end position="1046"/>
    </location>
</feature>
<keyword evidence="4" id="KW-0547">Nucleotide-binding</keyword>
<proteinExistence type="predicted"/>
<dbReference type="EMBL" id="PDJF01000001">
    <property type="protein sequence ID" value="PFG28949.1"/>
    <property type="molecule type" value="Genomic_DNA"/>
</dbReference>
<dbReference type="Gene3D" id="3.40.50.300">
    <property type="entry name" value="P-loop containing nucleotide triphosphate hydrolases"/>
    <property type="match status" value="1"/>
</dbReference>
<evidence type="ECO:0000259" key="3">
    <source>
        <dbReference type="PROSITE" id="PS51194"/>
    </source>
</evidence>
<dbReference type="InterPro" id="IPR000330">
    <property type="entry name" value="SNF2_N"/>
</dbReference>
<keyword evidence="1" id="KW-0378">Hydrolase</keyword>
<keyword evidence="4" id="KW-0347">Helicase</keyword>
<dbReference type="GO" id="GO:0004386">
    <property type="term" value="F:helicase activity"/>
    <property type="evidence" value="ECO:0007669"/>
    <property type="project" value="UniProtKB-KW"/>
</dbReference>
<dbReference type="GO" id="GO:0015616">
    <property type="term" value="F:DNA translocase activity"/>
    <property type="evidence" value="ECO:0007669"/>
    <property type="project" value="TreeGrafter"/>
</dbReference>
<dbReference type="InterPro" id="IPR014001">
    <property type="entry name" value="Helicase_ATP-bd"/>
</dbReference>
<evidence type="ECO:0000313" key="4">
    <source>
        <dbReference type="EMBL" id="PFG28949.1"/>
    </source>
</evidence>
<dbReference type="InterPro" id="IPR049730">
    <property type="entry name" value="SNF2/RAD54-like_C"/>
</dbReference>
<dbReference type="Gene3D" id="3.40.50.10810">
    <property type="entry name" value="Tandem AAA-ATPase domain"/>
    <property type="match status" value="1"/>
</dbReference>
<dbReference type="PROSITE" id="PS51192">
    <property type="entry name" value="HELICASE_ATP_BIND_1"/>
    <property type="match status" value="1"/>
</dbReference>
<feature type="domain" description="Helicase ATP-binding" evidence="2">
    <location>
        <begin position="597"/>
        <end position="760"/>
    </location>
</feature>
<name>A0A2A9DSQ4_9CORY</name>
<dbReference type="CDD" id="cd18793">
    <property type="entry name" value="SF2_C_SNF"/>
    <property type="match status" value="1"/>
</dbReference>
<dbReference type="SMART" id="SM00490">
    <property type="entry name" value="HELICc"/>
    <property type="match status" value="1"/>
</dbReference>
<dbReference type="Pfam" id="PF00176">
    <property type="entry name" value="SNF2-rel_dom"/>
    <property type="match status" value="1"/>
</dbReference>
<reference evidence="4 5" key="1">
    <citation type="submission" date="2017-10" db="EMBL/GenBank/DDBJ databases">
        <title>Sequencing the genomes of 1000 actinobacteria strains.</title>
        <authorList>
            <person name="Klenk H.-P."/>
        </authorList>
    </citation>
    <scope>NUCLEOTIDE SEQUENCE [LARGE SCALE GENOMIC DNA]</scope>
    <source>
        <strain evidence="4 5">DSM 20688</strain>
    </source>
</reference>
<protein>
    <submittedName>
        <fullName evidence="4">SNF2 family DNA or RNA helicase</fullName>
    </submittedName>
</protein>